<dbReference type="EnsemblPlants" id="AET7Gv20604300.6">
    <property type="protein sequence ID" value="AET7Gv20604300.6"/>
    <property type="gene ID" value="AET7Gv20604300"/>
</dbReference>
<name>A0A453RJN6_AEGTS</name>
<dbReference type="Gramene" id="AET7Gv20604300.6">
    <property type="protein sequence ID" value="AET7Gv20604300.6"/>
    <property type="gene ID" value="AET7Gv20604300"/>
</dbReference>
<keyword evidence="3" id="KW-1185">Reference proteome</keyword>
<proteinExistence type="predicted"/>
<reference evidence="2" key="4">
    <citation type="submission" date="2019-03" db="UniProtKB">
        <authorList>
            <consortium name="EnsemblPlants"/>
        </authorList>
    </citation>
    <scope>IDENTIFICATION</scope>
</reference>
<dbReference type="PANTHER" id="PTHR33120:SF57">
    <property type="entry name" value="PIR2-LIKE HELICAL DOMAIN-CONTAINING PROTEIN"/>
    <property type="match status" value="1"/>
</dbReference>
<evidence type="ECO:0000259" key="1">
    <source>
        <dbReference type="Pfam" id="PF12274"/>
    </source>
</evidence>
<reference evidence="3" key="2">
    <citation type="journal article" date="2017" name="Nat. Plants">
        <title>The Aegilops tauschii genome reveals multiple impacts of transposons.</title>
        <authorList>
            <person name="Zhao G."/>
            <person name="Zou C."/>
            <person name="Li K."/>
            <person name="Wang K."/>
            <person name="Li T."/>
            <person name="Gao L."/>
            <person name="Zhang X."/>
            <person name="Wang H."/>
            <person name="Yang Z."/>
            <person name="Liu X."/>
            <person name="Jiang W."/>
            <person name="Mao L."/>
            <person name="Kong X."/>
            <person name="Jiao Y."/>
            <person name="Jia J."/>
        </authorList>
    </citation>
    <scope>NUCLEOTIDE SEQUENCE [LARGE SCALE GENOMIC DNA]</scope>
    <source>
        <strain evidence="3">cv. AL8/78</strain>
    </source>
</reference>
<accession>A0A453RJN6</accession>
<sequence length="244" mass="26810">LSFSGCGQVLNIPDPSHIQRSAVEESVPSAGVPEAYTAAATAARHCYPLAHKEFLASLSGVNKPAEFDSEVSVDGVSESISKVLHMRDGVPLSSQDLSLLCKILDRYPSSARQQRDLAPTKVNKGFYYHVGICSSRFWGQHNRVTSMATNALENFNNIAAEGHLFELHIICGVNEFVSGPVPSEGEDVRDYNPWTFGKYYHTHINFLAMCKARPYDPPTLFFAECGKHGADMLVCPRDSAETRS</sequence>
<dbReference type="AlphaFoldDB" id="A0A453RJN6"/>
<reference evidence="2" key="5">
    <citation type="journal article" date="2021" name="G3 (Bethesda)">
        <title>Aegilops tauschii genome assembly Aet v5.0 features greater sequence contiguity and improved annotation.</title>
        <authorList>
            <person name="Wang L."/>
            <person name="Zhu T."/>
            <person name="Rodriguez J.C."/>
            <person name="Deal K.R."/>
            <person name="Dubcovsky J."/>
            <person name="McGuire P.E."/>
            <person name="Lux T."/>
            <person name="Spannagl M."/>
            <person name="Mayer K.F.X."/>
            <person name="Baldrich P."/>
            <person name="Meyers B.C."/>
            <person name="Huo N."/>
            <person name="Gu Y.Q."/>
            <person name="Zhou H."/>
            <person name="Devos K.M."/>
            <person name="Bennetzen J.L."/>
            <person name="Unver T."/>
            <person name="Budak H."/>
            <person name="Gulick P.J."/>
            <person name="Galiba G."/>
            <person name="Kalapos B."/>
            <person name="Nelson D.R."/>
            <person name="Li P."/>
            <person name="You F.M."/>
            <person name="Luo M.C."/>
            <person name="Dvorak J."/>
        </authorList>
    </citation>
    <scope>NUCLEOTIDE SEQUENCE [LARGE SCALE GENOMIC DNA]</scope>
    <source>
        <strain evidence="2">cv. AL8/78</strain>
    </source>
</reference>
<organism evidence="2 3">
    <name type="scientific">Aegilops tauschii subsp. strangulata</name>
    <name type="common">Goatgrass</name>
    <dbReference type="NCBI Taxonomy" id="200361"/>
    <lineage>
        <taxon>Eukaryota</taxon>
        <taxon>Viridiplantae</taxon>
        <taxon>Streptophyta</taxon>
        <taxon>Embryophyta</taxon>
        <taxon>Tracheophyta</taxon>
        <taxon>Spermatophyta</taxon>
        <taxon>Magnoliopsida</taxon>
        <taxon>Liliopsida</taxon>
        <taxon>Poales</taxon>
        <taxon>Poaceae</taxon>
        <taxon>BOP clade</taxon>
        <taxon>Pooideae</taxon>
        <taxon>Triticodae</taxon>
        <taxon>Triticeae</taxon>
        <taxon>Triticinae</taxon>
        <taxon>Aegilops</taxon>
    </lineage>
</organism>
<protein>
    <recommendedName>
        <fullName evidence="1">DUF3615 domain-containing protein</fullName>
    </recommendedName>
</protein>
<dbReference type="Pfam" id="PF12274">
    <property type="entry name" value="DUF3615"/>
    <property type="match status" value="1"/>
</dbReference>
<feature type="domain" description="DUF3615" evidence="1">
    <location>
        <begin position="151"/>
        <end position="236"/>
    </location>
</feature>
<dbReference type="Proteomes" id="UP000015105">
    <property type="component" value="Chromosome 7D"/>
</dbReference>
<reference evidence="2" key="3">
    <citation type="journal article" date="2017" name="Nature">
        <title>Genome sequence of the progenitor of the wheat D genome Aegilops tauschii.</title>
        <authorList>
            <person name="Luo M.C."/>
            <person name="Gu Y.Q."/>
            <person name="Puiu D."/>
            <person name="Wang H."/>
            <person name="Twardziok S.O."/>
            <person name="Deal K.R."/>
            <person name="Huo N."/>
            <person name="Zhu T."/>
            <person name="Wang L."/>
            <person name="Wang Y."/>
            <person name="McGuire P.E."/>
            <person name="Liu S."/>
            <person name="Long H."/>
            <person name="Ramasamy R.K."/>
            <person name="Rodriguez J.C."/>
            <person name="Van S.L."/>
            <person name="Yuan L."/>
            <person name="Wang Z."/>
            <person name="Xia Z."/>
            <person name="Xiao L."/>
            <person name="Anderson O.D."/>
            <person name="Ouyang S."/>
            <person name="Liang Y."/>
            <person name="Zimin A.V."/>
            <person name="Pertea G."/>
            <person name="Qi P."/>
            <person name="Bennetzen J.L."/>
            <person name="Dai X."/>
            <person name="Dawson M.W."/>
            <person name="Muller H.G."/>
            <person name="Kugler K."/>
            <person name="Rivarola-Duarte L."/>
            <person name="Spannagl M."/>
            <person name="Mayer K.F.X."/>
            <person name="Lu F.H."/>
            <person name="Bevan M.W."/>
            <person name="Leroy P."/>
            <person name="Li P."/>
            <person name="You F.M."/>
            <person name="Sun Q."/>
            <person name="Liu Z."/>
            <person name="Lyons E."/>
            <person name="Wicker T."/>
            <person name="Salzberg S.L."/>
            <person name="Devos K.M."/>
            <person name="Dvorak J."/>
        </authorList>
    </citation>
    <scope>NUCLEOTIDE SEQUENCE [LARGE SCALE GENOMIC DNA]</scope>
    <source>
        <strain evidence="2">cv. AL8/78</strain>
    </source>
</reference>
<dbReference type="PANTHER" id="PTHR33120">
    <property type="entry name" value="EXPRESSED PROTEIN-RELATED"/>
    <property type="match status" value="1"/>
</dbReference>
<reference evidence="3" key="1">
    <citation type="journal article" date="2014" name="Science">
        <title>Ancient hybridizations among the ancestral genomes of bread wheat.</title>
        <authorList>
            <consortium name="International Wheat Genome Sequencing Consortium,"/>
            <person name="Marcussen T."/>
            <person name="Sandve S.R."/>
            <person name="Heier L."/>
            <person name="Spannagl M."/>
            <person name="Pfeifer M."/>
            <person name="Jakobsen K.S."/>
            <person name="Wulff B.B."/>
            <person name="Steuernagel B."/>
            <person name="Mayer K.F."/>
            <person name="Olsen O.A."/>
        </authorList>
    </citation>
    <scope>NUCLEOTIDE SEQUENCE [LARGE SCALE GENOMIC DNA]</scope>
    <source>
        <strain evidence="3">cv. AL8/78</strain>
    </source>
</reference>
<evidence type="ECO:0000313" key="3">
    <source>
        <dbReference type="Proteomes" id="UP000015105"/>
    </source>
</evidence>
<evidence type="ECO:0000313" key="2">
    <source>
        <dbReference type="EnsemblPlants" id="AET7Gv20604300.6"/>
    </source>
</evidence>
<dbReference type="InterPro" id="IPR022059">
    <property type="entry name" value="DUF3615"/>
</dbReference>